<dbReference type="Proteomes" id="UP000887564">
    <property type="component" value="Unplaced"/>
</dbReference>
<dbReference type="AlphaFoldDB" id="A0A914RKD6"/>
<protein>
    <submittedName>
        <fullName evidence="2">Uncharacterized protein</fullName>
    </submittedName>
</protein>
<keyword evidence="1" id="KW-1185">Reference proteome</keyword>
<evidence type="ECO:0000313" key="1">
    <source>
        <dbReference type="Proteomes" id="UP000887564"/>
    </source>
</evidence>
<name>A0A914RKD6_PAREQ</name>
<proteinExistence type="predicted"/>
<reference evidence="2" key="1">
    <citation type="submission" date="2022-11" db="UniProtKB">
        <authorList>
            <consortium name="WormBaseParasite"/>
        </authorList>
    </citation>
    <scope>IDENTIFICATION</scope>
</reference>
<accession>A0A914RKD6</accession>
<dbReference type="WBParaSite" id="PEQ_0000692201-mRNA-1">
    <property type="protein sequence ID" value="PEQ_0000692201-mRNA-1"/>
    <property type="gene ID" value="PEQ_0000692201"/>
</dbReference>
<evidence type="ECO:0000313" key="2">
    <source>
        <dbReference type="WBParaSite" id="PEQ_0000692201-mRNA-1"/>
    </source>
</evidence>
<organism evidence="1 2">
    <name type="scientific">Parascaris equorum</name>
    <name type="common">Equine roundworm</name>
    <dbReference type="NCBI Taxonomy" id="6256"/>
    <lineage>
        <taxon>Eukaryota</taxon>
        <taxon>Metazoa</taxon>
        <taxon>Ecdysozoa</taxon>
        <taxon>Nematoda</taxon>
        <taxon>Chromadorea</taxon>
        <taxon>Rhabditida</taxon>
        <taxon>Spirurina</taxon>
        <taxon>Ascaridomorpha</taxon>
        <taxon>Ascaridoidea</taxon>
        <taxon>Ascarididae</taxon>
        <taxon>Parascaris</taxon>
    </lineage>
</organism>
<sequence>MKQFAACLVPLLEDLRDSGRETRFAIANVLRIEQQVSAFGEFVASITPFCDAFWGVLAAQQGGIFKDLNAARKIVDAVRVQSAALSLLSQTPQERNAIENNVRQAVNELNENGGELACSLTLQKGAVTTIEDELLHNLFCKLGPYVRKP</sequence>